<dbReference type="Pfam" id="PF07690">
    <property type="entry name" value="MFS_1"/>
    <property type="match status" value="1"/>
</dbReference>
<keyword evidence="2" id="KW-0813">Transport</keyword>
<dbReference type="Proteomes" id="UP001201812">
    <property type="component" value="Unassembled WGS sequence"/>
</dbReference>
<dbReference type="SUPFAM" id="SSF103473">
    <property type="entry name" value="MFS general substrate transporter"/>
    <property type="match status" value="1"/>
</dbReference>
<dbReference type="EMBL" id="JAKKPZ010000056">
    <property type="protein sequence ID" value="KAI1705430.1"/>
    <property type="molecule type" value="Genomic_DNA"/>
</dbReference>
<feature type="transmembrane region" description="Helical" evidence="6">
    <location>
        <begin position="424"/>
        <end position="445"/>
    </location>
</feature>
<feature type="transmembrane region" description="Helical" evidence="6">
    <location>
        <begin position="75"/>
        <end position="93"/>
    </location>
</feature>
<feature type="transmembrane region" description="Helical" evidence="6">
    <location>
        <begin position="451"/>
        <end position="470"/>
    </location>
</feature>
<dbReference type="PANTHER" id="PTHR23510:SF3">
    <property type="entry name" value="MAJOR FACILITATOR SUPERFAMILY DOMAIN-CONTAINING PROTEIN 8"/>
    <property type="match status" value="1"/>
</dbReference>
<accession>A0AAD4MVT4</accession>
<feature type="transmembrane region" description="Helical" evidence="6">
    <location>
        <begin position="43"/>
        <end position="68"/>
    </location>
</feature>
<proteinExistence type="predicted"/>
<comment type="caution">
    <text evidence="7">The sequence shown here is derived from an EMBL/GenBank/DDBJ whole genome shotgun (WGS) entry which is preliminary data.</text>
</comment>
<gene>
    <name evidence="7" type="ORF">DdX_13568</name>
</gene>
<evidence type="ECO:0000256" key="5">
    <source>
        <dbReference type="ARBA" id="ARBA00023136"/>
    </source>
</evidence>
<dbReference type="InterPro" id="IPR051068">
    <property type="entry name" value="MFS_Domain-Containing_Protein"/>
</dbReference>
<dbReference type="InterPro" id="IPR036259">
    <property type="entry name" value="MFS_trans_sf"/>
</dbReference>
<feature type="transmembrane region" description="Helical" evidence="6">
    <location>
        <begin position="384"/>
        <end position="404"/>
    </location>
</feature>
<evidence type="ECO:0000256" key="6">
    <source>
        <dbReference type="SAM" id="Phobius"/>
    </source>
</evidence>
<feature type="transmembrane region" description="Helical" evidence="6">
    <location>
        <begin position="105"/>
        <end position="125"/>
    </location>
</feature>
<dbReference type="Gene3D" id="1.20.1250.20">
    <property type="entry name" value="MFS general substrate transporter like domains"/>
    <property type="match status" value="1"/>
</dbReference>
<feature type="transmembrane region" description="Helical" evidence="6">
    <location>
        <begin position="330"/>
        <end position="350"/>
    </location>
</feature>
<evidence type="ECO:0000313" key="7">
    <source>
        <dbReference type="EMBL" id="KAI1705430.1"/>
    </source>
</evidence>
<dbReference type="GO" id="GO:0012505">
    <property type="term" value="C:endomembrane system"/>
    <property type="evidence" value="ECO:0007669"/>
    <property type="project" value="UniProtKB-SubCell"/>
</dbReference>
<evidence type="ECO:0000256" key="3">
    <source>
        <dbReference type="ARBA" id="ARBA00022692"/>
    </source>
</evidence>
<reference evidence="7" key="1">
    <citation type="submission" date="2022-01" db="EMBL/GenBank/DDBJ databases">
        <title>Genome Sequence Resource for Two Populations of Ditylenchus destructor, the Migratory Endoparasitic Phytonematode.</title>
        <authorList>
            <person name="Zhang H."/>
            <person name="Lin R."/>
            <person name="Xie B."/>
        </authorList>
    </citation>
    <scope>NUCLEOTIDE SEQUENCE</scope>
    <source>
        <strain evidence="7">BazhouSP</strain>
    </source>
</reference>
<evidence type="ECO:0000256" key="2">
    <source>
        <dbReference type="ARBA" id="ARBA00022448"/>
    </source>
</evidence>
<keyword evidence="8" id="KW-1185">Reference proteome</keyword>
<sequence length="483" mass="54259">MPDEDRIHIIENPISDEVEEDAEEDVQDEIQEDAGPQTYWRSIYIAAALSFTGSAQFSLYFSSLWPYLQMIDRPLLYAGLTMMLIGNALYLLLEVCTFPKRYLLLVGRLITGIGSANVILLRTYASTASAEKDRTRAIAFVTCGQAIGLTSGPALQLLFTSFLYPGPTLFGNFHLNLYTAPAYLACAMNIFGAAMLFQFFQEHYAGLVEAKSGRDDDRVNLIHAEEQEENASQSSATIINLSTRSEVNLPPYDVMAVFVCLLTRFTYMFINTNLETIGSPYSMMMFAWTEPRTVFYTSVAQGIIGLFTLGIYIIYITLRLERYLRPRESVIYALFILLLFHLITYSWPFIPGHVKIRREAQGQHVGCDPSKFTWCETLTPVNVWLYYATYVLAMGLAFPIINIANTTMFSDILGPRRQGTEQGVLQMAGGSARLLGPILISALYTAYGPTMAWKMEIFAIGATLALRLGYHKRMIPLLQRLNG</sequence>
<organism evidence="7 8">
    <name type="scientific">Ditylenchus destructor</name>
    <dbReference type="NCBI Taxonomy" id="166010"/>
    <lineage>
        <taxon>Eukaryota</taxon>
        <taxon>Metazoa</taxon>
        <taxon>Ecdysozoa</taxon>
        <taxon>Nematoda</taxon>
        <taxon>Chromadorea</taxon>
        <taxon>Rhabditida</taxon>
        <taxon>Tylenchina</taxon>
        <taxon>Tylenchomorpha</taxon>
        <taxon>Sphaerularioidea</taxon>
        <taxon>Anguinidae</taxon>
        <taxon>Anguininae</taxon>
        <taxon>Ditylenchus</taxon>
    </lineage>
</organism>
<dbReference type="CDD" id="cd17326">
    <property type="entry name" value="MFS_MFSD8"/>
    <property type="match status" value="1"/>
</dbReference>
<evidence type="ECO:0000256" key="1">
    <source>
        <dbReference type="ARBA" id="ARBA00004127"/>
    </source>
</evidence>
<keyword evidence="5 6" id="KW-0472">Membrane</keyword>
<dbReference type="InterPro" id="IPR011701">
    <property type="entry name" value="MFS"/>
</dbReference>
<comment type="subcellular location">
    <subcellularLocation>
        <location evidence="1">Endomembrane system</location>
        <topology evidence="1">Multi-pass membrane protein</topology>
    </subcellularLocation>
</comment>
<dbReference type="GO" id="GO:0005765">
    <property type="term" value="C:lysosomal membrane"/>
    <property type="evidence" value="ECO:0007669"/>
    <property type="project" value="TreeGrafter"/>
</dbReference>
<feature type="transmembrane region" description="Helical" evidence="6">
    <location>
        <begin position="254"/>
        <end position="274"/>
    </location>
</feature>
<feature type="transmembrane region" description="Helical" evidence="6">
    <location>
        <begin position="137"/>
        <end position="160"/>
    </location>
</feature>
<dbReference type="PANTHER" id="PTHR23510">
    <property type="entry name" value="INNER MEMBRANE TRANSPORT PROTEIN YAJR"/>
    <property type="match status" value="1"/>
</dbReference>
<evidence type="ECO:0000256" key="4">
    <source>
        <dbReference type="ARBA" id="ARBA00022989"/>
    </source>
</evidence>
<dbReference type="GO" id="GO:0022857">
    <property type="term" value="F:transmembrane transporter activity"/>
    <property type="evidence" value="ECO:0007669"/>
    <property type="project" value="InterPro"/>
</dbReference>
<feature type="transmembrane region" description="Helical" evidence="6">
    <location>
        <begin position="294"/>
        <end position="318"/>
    </location>
</feature>
<keyword evidence="3 6" id="KW-0812">Transmembrane</keyword>
<evidence type="ECO:0000313" key="8">
    <source>
        <dbReference type="Proteomes" id="UP001201812"/>
    </source>
</evidence>
<keyword evidence="4 6" id="KW-1133">Transmembrane helix</keyword>
<feature type="transmembrane region" description="Helical" evidence="6">
    <location>
        <begin position="180"/>
        <end position="200"/>
    </location>
</feature>
<protein>
    <submittedName>
        <fullName evidence="7">Major facilitator superfamily domain-containing protein</fullName>
    </submittedName>
</protein>
<dbReference type="AlphaFoldDB" id="A0AAD4MVT4"/>
<name>A0AAD4MVT4_9BILA</name>